<dbReference type="Proteomes" id="UP000001064">
    <property type="component" value="Unassembled WGS sequence"/>
</dbReference>
<dbReference type="CDD" id="cd03048">
    <property type="entry name" value="GST_N_Ure2p_like"/>
    <property type="match status" value="1"/>
</dbReference>
<dbReference type="SFLD" id="SFLDS00019">
    <property type="entry name" value="Glutathione_Transferase_(cytos"/>
    <property type="match status" value="1"/>
</dbReference>
<comment type="similarity">
    <text evidence="1 2">Belongs to the GST superfamily.</text>
</comment>
<evidence type="ECO:0000313" key="5">
    <source>
        <dbReference type="EMBL" id="EGC37048.1"/>
    </source>
</evidence>
<dbReference type="PANTHER" id="PTHR44051:SF7">
    <property type="entry name" value="GLUTATHIONE TRANSFERASE"/>
    <property type="match status" value="1"/>
</dbReference>
<dbReference type="RefSeq" id="XP_003286405.1">
    <property type="nucleotide sequence ID" value="XM_003286357.1"/>
</dbReference>
<dbReference type="GO" id="GO:0099085">
    <property type="term" value="F:DIF dechlorinase activity"/>
    <property type="evidence" value="ECO:0007669"/>
    <property type="project" value="EnsemblProtists"/>
</dbReference>
<keyword evidence="6" id="KW-1185">Reference proteome</keyword>
<feature type="domain" description="GST C-terminal" evidence="4">
    <location>
        <begin position="130"/>
        <end position="258"/>
    </location>
</feature>
<proteinExistence type="inferred from homology"/>
<dbReference type="InterPro" id="IPR036282">
    <property type="entry name" value="Glutathione-S-Trfase_C_sf"/>
</dbReference>
<evidence type="ECO:0000313" key="6">
    <source>
        <dbReference type="Proteomes" id="UP000001064"/>
    </source>
</evidence>
<dbReference type="VEuPathDB" id="AmoebaDB:DICPUDRAFT_30899"/>
<dbReference type="SUPFAM" id="SSF47616">
    <property type="entry name" value="GST C-terminal domain-like"/>
    <property type="match status" value="1"/>
</dbReference>
<dbReference type="GO" id="GO:0005737">
    <property type="term" value="C:cytoplasm"/>
    <property type="evidence" value="ECO:0000318"/>
    <property type="project" value="GO_Central"/>
</dbReference>
<protein>
    <recommendedName>
        <fullName evidence="7">Glutathione S-transferase</fullName>
    </recommendedName>
</protein>
<accession>F0ZG64</accession>
<dbReference type="PROSITE" id="PS50405">
    <property type="entry name" value="GST_CTER"/>
    <property type="match status" value="1"/>
</dbReference>
<reference evidence="6" key="1">
    <citation type="journal article" date="2011" name="Genome Biol.">
        <title>Comparative genomics of the social amoebae Dictyostelium discoideum and Dictyostelium purpureum.</title>
        <authorList>
            <consortium name="US DOE Joint Genome Institute (JGI-PGF)"/>
            <person name="Sucgang R."/>
            <person name="Kuo A."/>
            <person name="Tian X."/>
            <person name="Salerno W."/>
            <person name="Parikh A."/>
            <person name="Feasley C.L."/>
            <person name="Dalin E."/>
            <person name="Tu H."/>
            <person name="Huang E."/>
            <person name="Barry K."/>
            <person name="Lindquist E."/>
            <person name="Shapiro H."/>
            <person name="Bruce D."/>
            <person name="Schmutz J."/>
            <person name="Salamov A."/>
            <person name="Fey P."/>
            <person name="Gaudet P."/>
            <person name="Anjard C."/>
            <person name="Babu M.M."/>
            <person name="Basu S."/>
            <person name="Bushmanova Y."/>
            <person name="van der Wel H."/>
            <person name="Katoh-Kurasawa M."/>
            <person name="Dinh C."/>
            <person name="Coutinho P.M."/>
            <person name="Saito T."/>
            <person name="Elias M."/>
            <person name="Schaap P."/>
            <person name="Kay R.R."/>
            <person name="Henrissat B."/>
            <person name="Eichinger L."/>
            <person name="Rivero F."/>
            <person name="Putnam N.H."/>
            <person name="West C.M."/>
            <person name="Loomis W.F."/>
            <person name="Chisholm R.L."/>
            <person name="Shaulsky G."/>
            <person name="Strassmann J.E."/>
            <person name="Queller D.C."/>
            <person name="Kuspa A."/>
            <person name="Grigoriev I.V."/>
        </authorList>
    </citation>
    <scope>NUCLEOTIDE SEQUENCE [LARGE SCALE GENOMIC DNA]</scope>
    <source>
        <strain evidence="6">QSDP1</strain>
    </source>
</reference>
<dbReference type="KEGG" id="dpp:DICPUDRAFT_30899"/>
<gene>
    <name evidence="5" type="ORF">DICPUDRAFT_30899</name>
</gene>
<dbReference type="EMBL" id="GL871009">
    <property type="protein sequence ID" value="EGC37048.1"/>
    <property type="molecule type" value="Genomic_DNA"/>
</dbReference>
<dbReference type="InterPro" id="IPR036249">
    <property type="entry name" value="Thioredoxin-like_sf"/>
</dbReference>
<dbReference type="PROSITE" id="PS50404">
    <property type="entry name" value="GST_NTER"/>
    <property type="match status" value="1"/>
</dbReference>
<dbReference type="Pfam" id="PF00043">
    <property type="entry name" value="GST_C"/>
    <property type="match status" value="1"/>
</dbReference>
<dbReference type="SFLD" id="SFLDG00358">
    <property type="entry name" value="Main_(cytGST)"/>
    <property type="match status" value="1"/>
</dbReference>
<dbReference type="Pfam" id="PF02798">
    <property type="entry name" value="GST_N"/>
    <property type="match status" value="1"/>
</dbReference>
<dbReference type="Gene3D" id="3.40.30.10">
    <property type="entry name" value="Glutaredoxin"/>
    <property type="match status" value="1"/>
</dbReference>
<evidence type="ECO:0000259" key="4">
    <source>
        <dbReference type="PROSITE" id="PS50405"/>
    </source>
</evidence>
<dbReference type="InterPro" id="IPR010987">
    <property type="entry name" value="Glutathione-S-Trfase_C-like"/>
</dbReference>
<evidence type="ECO:0008006" key="7">
    <source>
        <dbReference type="Google" id="ProtNLM"/>
    </source>
</evidence>
<dbReference type="STRING" id="5786.F0ZG64"/>
<evidence type="ECO:0000259" key="3">
    <source>
        <dbReference type="PROSITE" id="PS50404"/>
    </source>
</evidence>
<sequence>MEKLKIQQDFLEIKCKNFDNQYISPRRSEGKPDYQVYAFYTSCSLRVYFMFDELNIPYQDCPINIRLGEHYKGEFAEITPNNKIPMLVDNTLLKDNGEPDEPLRIFESGAILLYLAEKYPESSLLPPISKPRERSETTQWLIWQVSEMGPCISQYVYYFFYASEPIPFGMKKAQKDVMDILNVLNKRLEGREYLCNKYSIADIALFGWGCFLYFGIIPELNQFTNITRWMNTMIQKPTYQKFLPRIEHSLKIRNLKRLDNNEYLFNK</sequence>
<dbReference type="AlphaFoldDB" id="F0ZG64"/>
<evidence type="ECO:0000256" key="1">
    <source>
        <dbReference type="ARBA" id="ARBA00007409"/>
    </source>
</evidence>
<dbReference type="InParanoid" id="F0ZG64"/>
<dbReference type="InterPro" id="IPR004045">
    <property type="entry name" value="Glutathione_S-Trfase_N"/>
</dbReference>
<feature type="domain" description="GST N-terminal" evidence="3">
    <location>
        <begin position="31"/>
        <end position="123"/>
    </location>
</feature>
<dbReference type="SUPFAM" id="SSF52833">
    <property type="entry name" value="Thioredoxin-like"/>
    <property type="match status" value="1"/>
</dbReference>
<dbReference type="InterPro" id="IPR040079">
    <property type="entry name" value="Glutathione_S-Trfase"/>
</dbReference>
<organism evidence="5 6">
    <name type="scientific">Dictyostelium purpureum</name>
    <name type="common">Slime mold</name>
    <dbReference type="NCBI Taxonomy" id="5786"/>
    <lineage>
        <taxon>Eukaryota</taxon>
        <taxon>Amoebozoa</taxon>
        <taxon>Evosea</taxon>
        <taxon>Eumycetozoa</taxon>
        <taxon>Dictyostelia</taxon>
        <taxon>Dictyosteliales</taxon>
        <taxon>Dictyosteliaceae</taxon>
        <taxon>Dictyostelium</taxon>
    </lineage>
</organism>
<dbReference type="OMA" id="WYASINP"/>
<dbReference type="GO" id="GO:0031147">
    <property type="term" value="P:1-(3,5-dichloro-2,6-dihydroxy-4-methoxyphenyl)hexan-1-one metabolic process"/>
    <property type="evidence" value="ECO:0007669"/>
    <property type="project" value="EnsemblProtists"/>
</dbReference>
<dbReference type="GeneID" id="10503799"/>
<dbReference type="PANTHER" id="PTHR44051">
    <property type="entry name" value="GLUTATHIONE S-TRANSFERASE-RELATED"/>
    <property type="match status" value="1"/>
</dbReference>
<dbReference type="OrthoDB" id="422574at2759"/>
<dbReference type="Gene3D" id="1.20.1050.10">
    <property type="match status" value="1"/>
</dbReference>
<dbReference type="eggNOG" id="KOG0867">
    <property type="taxonomic scope" value="Eukaryota"/>
</dbReference>
<evidence type="ECO:0000256" key="2">
    <source>
        <dbReference type="RuleBase" id="RU003494"/>
    </source>
</evidence>
<name>F0ZG64_DICPU</name>
<dbReference type="InterPro" id="IPR004046">
    <property type="entry name" value="GST_C"/>
</dbReference>
<dbReference type="GO" id="GO:0004364">
    <property type="term" value="F:glutathione transferase activity"/>
    <property type="evidence" value="ECO:0000318"/>
    <property type="project" value="GO_Central"/>
</dbReference>
<dbReference type="FunCoup" id="F0ZG64">
    <property type="interactions" value="22"/>
</dbReference>